<keyword evidence="1 4" id="KW-0812">Transmembrane</keyword>
<dbReference type="Pfam" id="PF07690">
    <property type="entry name" value="MFS_1"/>
    <property type="match status" value="1"/>
</dbReference>
<dbReference type="Proteomes" id="UP000184603">
    <property type="component" value="Unassembled WGS sequence"/>
</dbReference>
<feature type="transmembrane region" description="Helical" evidence="4">
    <location>
        <begin position="138"/>
        <end position="160"/>
    </location>
</feature>
<dbReference type="RefSeq" id="WP_073616633.1">
    <property type="nucleotide sequence ID" value="NZ_FRFE01000045.1"/>
</dbReference>
<dbReference type="PROSITE" id="PS50850">
    <property type="entry name" value="MFS"/>
    <property type="match status" value="1"/>
</dbReference>
<gene>
    <name evidence="6" type="ORF">SAMN02745220_04903</name>
</gene>
<dbReference type="PANTHER" id="PTHR23520">
    <property type="entry name" value="TRANSPORTER, PUTATIVE (AFU_ORTHOLOGUE AFUA_3G04000)-RELATED"/>
    <property type="match status" value="1"/>
</dbReference>
<feature type="transmembrane region" description="Helical" evidence="4">
    <location>
        <begin position="96"/>
        <end position="117"/>
    </location>
</feature>
<accession>A0A1M7YK94</accession>
<dbReference type="EMBL" id="FRFE01000045">
    <property type="protein sequence ID" value="SHO53050.1"/>
    <property type="molecule type" value="Genomic_DNA"/>
</dbReference>
<dbReference type="SUPFAM" id="SSF103473">
    <property type="entry name" value="MFS general substrate transporter"/>
    <property type="match status" value="1"/>
</dbReference>
<feature type="transmembrane region" description="Helical" evidence="4">
    <location>
        <begin position="230"/>
        <end position="250"/>
    </location>
</feature>
<feature type="transmembrane region" description="Helical" evidence="4">
    <location>
        <begin position="376"/>
        <end position="397"/>
    </location>
</feature>
<dbReference type="InterPro" id="IPR036259">
    <property type="entry name" value="MFS_trans_sf"/>
</dbReference>
<feature type="transmembrane region" description="Helical" evidence="4">
    <location>
        <begin position="262"/>
        <end position="280"/>
    </location>
</feature>
<protein>
    <submittedName>
        <fullName evidence="6">Predicted arabinose efflux permease, MFS family</fullName>
    </submittedName>
</protein>
<evidence type="ECO:0000313" key="6">
    <source>
        <dbReference type="EMBL" id="SHO53050.1"/>
    </source>
</evidence>
<feature type="transmembrane region" description="Helical" evidence="4">
    <location>
        <begin position="301"/>
        <end position="321"/>
    </location>
</feature>
<feature type="transmembrane region" description="Helical" evidence="4">
    <location>
        <begin position="73"/>
        <end position="90"/>
    </location>
</feature>
<dbReference type="GO" id="GO:0022857">
    <property type="term" value="F:transmembrane transporter activity"/>
    <property type="evidence" value="ECO:0007669"/>
    <property type="project" value="InterPro"/>
</dbReference>
<dbReference type="InterPro" id="IPR011701">
    <property type="entry name" value="MFS"/>
</dbReference>
<organism evidence="6 7">
    <name type="scientific">Desulfopila aestuarii DSM 18488</name>
    <dbReference type="NCBI Taxonomy" id="1121416"/>
    <lineage>
        <taxon>Bacteria</taxon>
        <taxon>Pseudomonadati</taxon>
        <taxon>Thermodesulfobacteriota</taxon>
        <taxon>Desulfobulbia</taxon>
        <taxon>Desulfobulbales</taxon>
        <taxon>Desulfocapsaceae</taxon>
        <taxon>Desulfopila</taxon>
    </lineage>
</organism>
<keyword evidence="2 4" id="KW-1133">Transmembrane helix</keyword>
<name>A0A1M7YK94_9BACT</name>
<evidence type="ECO:0000256" key="3">
    <source>
        <dbReference type="ARBA" id="ARBA00023136"/>
    </source>
</evidence>
<evidence type="ECO:0000256" key="2">
    <source>
        <dbReference type="ARBA" id="ARBA00022989"/>
    </source>
</evidence>
<dbReference type="STRING" id="1121416.SAMN02745220_04903"/>
<dbReference type="OrthoDB" id="189258at2"/>
<dbReference type="PANTHER" id="PTHR23520:SF5">
    <property type="entry name" value="TRANSPORTER, PUTATIVE (AFU_ORTHOLOGUE AFUA_3G04000)-RELATED"/>
    <property type="match status" value="1"/>
</dbReference>
<feature type="domain" description="Major facilitator superfamily (MFS) profile" evidence="5">
    <location>
        <begin position="7"/>
        <end position="404"/>
    </location>
</feature>
<feature type="transmembrane region" description="Helical" evidence="4">
    <location>
        <begin position="16"/>
        <end position="35"/>
    </location>
</feature>
<feature type="transmembrane region" description="Helical" evidence="4">
    <location>
        <begin position="172"/>
        <end position="192"/>
    </location>
</feature>
<evidence type="ECO:0000259" key="5">
    <source>
        <dbReference type="PROSITE" id="PS50850"/>
    </source>
</evidence>
<evidence type="ECO:0000313" key="7">
    <source>
        <dbReference type="Proteomes" id="UP000184603"/>
    </source>
</evidence>
<dbReference type="Gene3D" id="1.20.1250.20">
    <property type="entry name" value="MFS general substrate transporter like domains"/>
    <property type="match status" value="1"/>
</dbReference>
<sequence>MDTSKKDIVLLFSSRIVRLFAYGFISVILALYLAATGLNPAEVGAILSATLIGDIVVSLWVTMVADRMGRRRMLLLGTLLMMLAGIFFLLTTNPLLITIAAIIGIVSPSGGEIGPFISIEQAALSQLIPDNKRTRLFGWYNLAGSFATAAGALTGGWLARLLQDIGFERLESYQWIMAGYAVCGLLLMLLFFHLSRKIEVPMTTAKTASSAKTVIGLHGSRKTIFKLSGLFALDAFGGGFVVQSLIAWWLHIRFGIDEGGLGALFFGANLLAGMSALLATRLADRIGLIATMVYTHIPSNIMLCLVPLMPNLWAAVGMLLLRASISQMDVPVRQSYTMAVVAPDERSAASGITTVARSVGAAASPLIAGLLMAHPLFFSAPFFVAGGLKITYDLLLYSMFENRKS</sequence>
<proteinExistence type="predicted"/>
<reference evidence="6 7" key="1">
    <citation type="submission" date="2016-12" db="EMBL/GenBank/DDBJ databases">
        <authorList>
            <person name="Song W.-J."/>
            <person name="Kurnit D.M."/>
        </authorList>
    </citation>
    <scope>NUCLEOTIDE SEQUENCE [LARGE SCALE GENOMIC DNA]</scope>
    <source>
        <strain evidence="6 7">DSM 18488</strain>
    </source>
</reference>
<evidence type="ECO:0000256" key="4">
    <source>
        <dbReference type="SAM" id="Phobius"/>
    </source>
</evidence>
<keyword evidence="3 4" id="KW-0472">Membrane</keyword>
<dbReference type="InterPro" id="IPR020846">
    <property type="entry name" value="MFS_dom"/>
</dbReference>
<evidence type="ECO:0000256" key="1">
    <source>
        <dbReference type="ARBA" id="ARBA00022692"/>
    </source>
</evidence>
<dbReference type="AlphaFoldDB" id="A0A1M7YK94"/>
<keyword evidence="7" id="KW-1185">Reference proteome</keyword>
<feature type="transmembrane region" description="Helical" evidence="4">
    <location>
        <begin position="41"/>
        <end position="61"/>
    </location>
</feature>